<evidence type="ECO:0000256" key="2">
    <source>
        <dbReference type="SAM" id="Phobius"/>
    </source>
</evidence>
<keyword evidence="2" id="KW-0812">Transmembrane</keyword>
<keyword evidence="4" id="KW-1185">Reference proteome</keyword>
<dbReference type="AlphaFoldDB" id="A0AA39WUS2"/>
<evidence type="ECO:0000313" key="3">
    <source>
        <dbReference type="EMBL" id="KAK0621955.1"/>
    </source>
</evidence>
<proteinExistence type="predicted"/>
<accession>A0AA39WUS2</accession>
<gene>
    <name evidence="3" type="ORF">B0T17DRAFT_307668</name>
</gene>
<sequence length="279" mass="31502">MSQSREKKTRQHKPKQNKPGERPVITTTRPLASWIPAGTGRRQDMIVRFLINLSCMAACCVVHLGATPKKQRRLQKGNTRPSDQSGIAFIPQCLARMAICNLRDGPSVGLEPASRYCYLSWPYMVYHIHVAQDATRQDRPFMLKVRNYLPASVLQLLVLRPGELLSLLPYPSLLCSIITRVISPTITAYGMVCSFTMSNGLRDLHVGLLCSLSAVWLPFTSGFAVAAYLGSDLWYRNQFFQKFRLRTLVILTSDKQAEALWVHKGKMPRPFCSSPTEHH</sequence>
<feature type="region of interest" description="Disordered" evidence="1">
    <location>
        <begin position="1"/>
        <end position="25"/>
    </location>
</feature>
<keyword evidence="2" id="KW-0472">Membrane</keyword>
<dbReference type="Proteomes" id="UP001174934">
    <property type="component" value="Unassembled WGS sequence"/>
</dbReference>
<feature type="compositionally biased region" description="Basic residues" evidence="1">
    <location>
        <begin position="7"/>
        <end position="16"/>
    </location>
</feature>
<name>A0AA39WUS2_9PEZI</name>
<organism evidence="3 4">
    <name type="scientific">Bombardia bombarda</name>
    <dbReference type="NCBI Taxonomy" id="252184"/>
    <lineage>
        <taxon>Eukaryota</taxon>
        <taxon>Fungi</taxon>
        <taxon>Dikarya</taxon>
        <taxon>Ascomycota</taxon>
        <taxon>Pezizomycotina</taxon>
        <taxon>Sordariomycetes</taxon>
        <taxon>Sordariomycetidae</taxon>
        <taxon>Sordariales</taxon>
        <taxon>Lasiosphaeriaceae</taxon>
        <taxon>Bombardia</taxon>
    </lineage>
</organism>
<protein>
    <submittedName>
        <fullName evidence="3">Uncharacterized protein</fullName>
    </submittedName>
</protein>
<dbReference type="EMBL" id="JAULSR010000004">
    <property type="protein sequence ID" value="KAK0621955.1"/>
    <property type="molecule type" value="Genomic_DNA"/>
</dbReference>
<feature type="transmembrane region" description="Helical" evidence="2">
    <location>
        <begin position="46"/>
        <end position="66"/>
    </location>
</feature>
<evidence type="ECO:0000313" key="4">
    <source>
        <dbReference type="Proteomes" id="UP001174934"/>
    </source>
</evidence>
<keyword evidence="2" id="KW-1133">Transmembrane helix</keyword>
<reference evidence="3" key="1">
    <citation type="submission" date="2023-06" db="EMBL/GenBank/DDBJ databases">
        <title>Genome-scale phylogeny and comparative genomics of the fungal order Sordariales.</title>
        <authorList>
            <consortium name="Lawrence Berkeley National Laboratory"/>
            <person name="Hensen N."/>
            <person name="Bonometti L."/>
            <person name="Westerberg I."/>
            <person name="Brannstrom I.O."/>
            <person name="Guillou S."/>
            <person name="Cros-Aarteil S."/>
            <person name="Calhoun S."/>
            <person name="Haridas S."/>
            <person name="Kuo A."/>
            <person name="Mondo S."/>
            <person name="Pangilinan J."/>
            <person name="Riley R."/>
            <person name="LaButti K."/>
            <person name="Andreopoulos B."/>
            <person name="Lipzen A."/>
            <person name="Chen C."/>
            <person name="Yanf M."/>
            <person name="Daum C."/>
            <person name="Ng V."/>
            <person name="Clum A."/>
            <person name="Steindorff A."/>
            <person name="Ohm R."/>
            <person name="Martin F."/>
            <person name="Silar P."/>
            <person name="Natvig D."/>
            <person name="Lalanne C."/>
            <person name="Gautier V."/>
            <person name="Ament-velasquez S.L."/>
            <person name="Kruys A."/>
            <person name="Hutchinson M.I."/>
            <person name="Powell A.J."/>
            <person name="Barry K."/>
            <person name="Miller A.N."/>
            <person name="Grigoriev I.V."/>
            <person name="Debuchy R."/>
            <person name="Gladieux P."/>
            <person name="Thoren M.H."/>
            <person name="Johannesson H."/>
        </authorList>
    </citation>
    <scope>NUCLEOTIDE SEQUENCE</scope>
    <source>
        <strain evidence="3">SMH3391-2</strain>
    </source>
</reference>
<evidence type="ECO:0000256" key="1">
    <source>
        <dbReference type="SAM" id="MobiDB-lite"/>
    </source>
</evidence>
<comment type="caution">
    <text evidence="3">The sequence shown here is derived from an EMBL/GenBank/DDBJ whole genome shotgun (WGS) entry which is preliminary data.</text>
</comment>